<evidence type="ECO:0000313" key="3">
    <source>
        <dbReference type="EMBL" id="GBL46439.1"/>
    </source>
</evidence>
<gene>
    <name evidence="3" type="ORF">SFMTTN_2253</name>
</gene>
<feature type="transmembrane region" description="Helical" evidence="1">
    <location>
        <begin position="128"/>
        <end position="145"/>
    </location>
</feature>
<feature type="transmembrane region" description="Helical" evidence="1">
    <location>
        <begin position="99"/>
        <end position="121"/>
    </location>
</feature>
<evidence type="ECO:0000313" key="4">
    <source>
        <dbReference type="Proteomes" id="UP000286806"/>
    </source>
</evidence>
<protein>
    <submittedName>
        <fullName evidence="3">Permeases of the drug/metabolite transporter (DMT) superfamily</fullName>
    </submittedName>
</protein>
<dbReference type="OrthoDB" id="5295396at2"/>
<dbReference type="InterPro" id="IPR037185">
    <property type="entry name" value="EmrE-like"/>
</dbReference>
<feature type="domain" description="EamA" evidence="2">
    <location>
        <begin position="16"/>
        <end position="144"/>
    </location>
</feature>
<dbReference type="PANTHER" id="PTHR22911">
    <property type="entry name" value="ACYL-MALONYL CONDENSING ENZYME-RELATED"/>
    <property type="match status" value="1"/>
</dbReference>
<reference evidence="3 4" key="1">
    <citation type="journal article" date="2019" name="Front. Microbiol.">
        <title>Genomes of Neutrophilic Sulfur-Oxidizing Chemolithoautotrophs Representing 9 Proteobacterial Species From 8 Genera.</title>
        <authorList>
            <person name="Watanabe T."/>
            <person name="Kojima H."/>
            <person name="Umezawa K."/>
            <person name="Hori C."/>
            <person name="Takasuka T.E."/>
            <person name="Kato Y."/>
            <person name="Fukui M."/>
        </authorList>
    </citation>
    <scope>NUCLEOTIDE SEQUENCE [LARGE SCALE GENOMIC DNA]</scope>
    <source>
        <strain evidence="3 4">TTN</strain>
    </source>
</reference>
<dbReference type="Pfam" id="PF00892">
    <property type="entry name" value="EamA"/>
    <property type="match status" value="2"/>
</dbReference>
<feature type="domain" description="EamA" evidence="2">
    <location>
        <begin position="157"/>
        <end position="290"/>
    </location>
</feature>
<keyword evidence="1" id="KW-0812">Transmembrane</keyword>
<dbReference type="GO" id="GO:0016020">
    <property type="term" value="C:membrane"/>
    <property type="evidence" value="ECO:0007669"/>
    <property type="project" value="InterPro"/>
</dbReference>
<evidence type="ECO:0000259" key="2">
    <source>
        <dbReference type="Pfam" id="PF00892"/>
    </source>
</evidence>
<proteinExistence type="predicted"/>
<comment type="caution">
    <text evidence="3">The sequence shown here is derived from an EMBL/GenBank/DDBJ whole genome shotgun (WGS) entry which is preliminary data.</text>
</comment>
<organism evidence="3 4">
    <name type="scientific">Sulfuriferula multivorans</name>
    <dbReference type="NCBI Taxonomy" id="1559896"/>
    <lineage>
        <taxon>Bacteria</taxon>
        <taxon>Pseudomonadati</taxon>
        <taxon>Pseudomonadota</taxon>
        <taxon>Betaproteobacteria</taxon>
        <taxon>Nitrosomonadales</taxon>
        <taxon>Sulfuricellaceae</taxon>
        <taxon>Sulfuriferula</taxon>
    </lineage>
</organism>
<dbReference type="Proteomes" id="UP000286806">
    <property type="component" value="Unassembled WGS sequence"/>
</dbReference>
<feature type="transmembrane region" description="Helical" evidence="1">
    <location>
        <begin position="12"/>
        <end position="33"/>
    </location>
</feature>
<feature type="transmembrane region" description="Helical" evidence="1">
    <location>
        <begin position="219"/>
        <end position="238"/>
    </location>
</feature>
<keyword evidence="4" id="KW-1185">Reference proteome</keyword>
<feature type="transmembrane region" description="Helical" evidence="1">
    <location>
        <begin position="157"/>
        <end position="176"/>
    </location>
</feature>
<dbReference type="InterPro" id="IPR000620">
    <property type="entry name" value="EamA_dom"/>
</dbReference>
<feature type="transmembrane region" description="Helical" evidence="1">
    <location>
        <begin position="75"/>
        <end position="93"/>
    </location>
</feature>
<sequence length="301" mass="32884">MQHTTKHSNKNSFLPVLALLASATLWGLIWYPYRLLSEAGVSGLMASFITYGLALLIGVPFYFKALRTLRGSMGLWLAIVFSSGWTNIAYVLAVIDGEIMRVMLLFYLAPLWTIVFSRLILGERLGRVGYLIMLLSLGGAVIMLWQPDGRLPLPANWAEWMGLSAGFSFALTNVLSRRASHISIEAKSLGVWLGATLISLPLLLLKPDSFAGLTHLGPMIWGGLVLVAFAMLGVTLLIQYGLMHVAANRAIVILLFELVVAALSAYFLAGELLHGKEWLGAAMIVVASLFSGHMEHKEETV</sequence>
<dbReference type="EMBL" id="BGOW01000020">
    <property type="protein sequence ID" value="GBL46439.1"/>
    <property type="molecule type" value="Genomic_DNA"/>
</dbReference>
<dbReference type="PANTHER" id="PTHR22911:SF79">
    <property type="entry name" value="MOBA-LIKE NTP TRANSFERASE DOMAIN-CONTAINING PROTEIN"/>
    <property type="match status" value="1"/>
</dbReference>
<feature type="transmembrane region" description="Helical" evidence="1">
    <location>
        <begin position="250"/>
        <end position="269"/>
    </location>
</feature>
<keyword evidence="1" id="KW-1133">Transmembrane helix</keyword>
<name>A0A401JFN2_9PROT</name>
<evidence type="ECO:0000256" key="1">
    <source>
        <dbReference type="SAM" id="Phobius"/>
    </source>
</evidence>
<accession>A0A401JFN2</accession>
<dbReference type="SUPFAM" id="SSF103481">
    <property type="entry name" value="Multidrug resistance efflux transporter EmrE"/>
    <property type="match status" value="2"/>
</dbReference>
<dbReference type="AlphaFoldDB" id="A0A401JFN2"/>
<feature type="transmembrane region" description="Helical" evidence="1">
    <location>
        <begin position="188"/>
        <end position="207"/>
    </location>
</feature>
<feature type="transmembrane region" description="Helical" evidence="1">
    <location>
        <begin position="39"/>
        <end position="63"/>
    </location>
</feature>
<keyword evidence="1" id="KW-0472">Membrane</keyword>
<dbReference type="RefSeq" id="WP_124705226.1">
    <property type="nucleotide sequence ID" value="NZ_BGOW01000020.1"/>
</dbReference>